<evidence type="ECO:0000259" key="6">
    <source>
        <dbReference type="PROSITE" id="PS50835"/>
    </source>
</evidence>
<keyword evidence="7" id="KW-1185">Reference proteome</keyword>
<keyword evidence="5" id="KW-0472">Membrane</keyword>
<dbReference type="Pfam" id="PF13855">
    <property type="entry name" value="LRR_8"/>
    <property type="match status" value="1"/>
</dbReference>
<dbReference type="InterPro" id="IPR036179">
    <property type="entry name" value="Ig-like_dom_sf"/>
</dbReference>
<dbReference type="SUPFAM" id="SSF49265">
    <property type="entry name" value="Fibronectin type III"/>
    <property type="match status" value="1"/>
</dbReference>
<evidence type="ECO:0000256" key="4">
    <source>
        <dbReference type="ARBA" id="ARBA00023157"/>
    </source>
</evidence>
<evidence type="ECO:0000256" key="3">
    <source>
        <dbReference type="ARBA" id="ARBA00022737"/>
    </source>
</evidence>
<dbReference type="SMART" id="SM00369">
    <property type="entry name" value="LRR_TYP"/>
    <property type="match status" value="4"/>
</dbReference>
<dbReference type="AlphaFoldDB" id="A0A0N5APL5"/>
<dbReference type="InterPro" id="IPR003599">
    <property type="entry name" value="Ig_sub"/>
</dbReference>
<dbReference type="InterPro" id="IPR036116">
    <property type="entry name" value="FN3_sf"/>
</dbReference>
<feature type="transmembrane region" description="Helical" evidence="5">
    <location>
        <begin position="462"/>
        <end position="491"/>
    </location>
</feature>
<dbReference type="Gene3D" id="2.60.40.10">
    <property type="entry name" value="Immunoglobulins"/>
    <property type="match status" value="1"/>
</dbReference>
<evidence type="ECO:0000313" key="7">
    <source>
        <dbReference type="Proteomes" id="UP000046393"/>
    </source>
</evidence>
<keyword evidence="1" id="KW-0433">Leucine-rich repeat</keyword>
<organism evidence="7 8">
    <name type="scientific">Syphacia muris</name>
    <dbReference type="NCBI Taxonomy" id="451379"/>
    <lineage>
        <taxon>Eukaryota</taxon>
        <taxon>Metazoa</taxon>
        <taxon>Ecdysozoa</taxon>
        <taxon>Nematoda</taxon>
        <taxon>Chromadorea</taxon>
        <taxon>Rhabditida</taxon>
        <taxon>Spirurina</taxon>
        <taxon>Oxyuridomorpha</taxon>
        <taxon>Oxyuroidea</taxon>
        <taxon>Oxyuridae</taxon>
        <taxon>Syphacia</taxon>
    </lineage>
</organism>
<evidence type="ECO:0000256" key="2">
    <source>
        <dbReference type="ARBA" id="ARBA00022729"/>
    </source>
</evidence>
<dbReference type="PANTHER" id="PTHR24366">
    <property type="entry name" value="IG(IMMUNOGLOBULIN) AND LRR(LEUCINE RICH REPEAT) DOMAINS"/>
    <property type="match status" value="1"/>
</dbReference>
<dbReference type="InterPro" id="IPR003591">
    <property type="entry name" value="Leu-rich_rpt_typical-subtyp"/>
</dbReference>
<keyword evidence="3" id="KW-0677">Repeat</keyword>
<dbReference type="STRING" id="451379.A0A0N5APL5"/>
<proteinExistence type="predicted"/>
<evidence type="ECO:0000256" key="1">
    <source>
        <dbReference type="ARBA" id="ARBA00022614"/>
    </source>
</evidence>
<dbReference type="PROSITE" id="PS51450">
    <property type="entry name" value="LRR"/>
    <property type="match status" value="2"/>
</dbReference>
<keyword evidence="5" id="KW-1133">Transmembrane helix</keyword>
<sequence length="576" mass="65597">MKIKLFQKLDENTFRFSPSLEFIDLSYNNLNIVKTSFLAQNQRLLEINLSHNHIARFEHNSFLPLSQLRVLNLSFNKIMDINGGDFQQLTGLYRIDLSGNPILIIQPNNFVLPSVEELLLSGCQNLRVIDSNAFAQMPRLQLLNLNNSTSLQYLSATALSADKTIDRLFLKDSALEILSEKILQNVKHISLENSQLKCGCIKLSQNQTFTSRENSDNFTCLNSNGNRQRISEVTIANDTCDLQPILPFGALVNVTVGGTISMYCVPKLQDDEILWTLPNQLQKLQNLTQSLRPQESHHFGISAYYAIQSPYYNALYRPRFAVEHEKIRFDVVTVEDSGTYKCTVQRQQNAVERTIVLNVLKPNIQLRVVEAGPYYITVAWNASLNIKAKERVAYFLSAQSKTGSSNRVIQLSLYNPWHNYNVVRLKPDTNYTICLSYTLRNNAQETPLYKTCTNTSTLKNPAVFGSVGIIFLTLLSTSSLIFCFITCLNFIHFRVDISQHEKHRSRMNQSTSGQSILPRSNHERDVTMSFENFCQTKQFQNSRSMAENEFHLAIIDSSQPAVSRNTESLTTEELNL</sequence>
<dbReference type="PANTHER" id="PTHR24366:SF96">
    <property type="entry name" value="LEUCINE RICH REPEAT CONTAINING 53"/>
    <property type="match status" value="1"/>
</dbReference>
<dbReference type="InterPro" id="IPR007110">
    <property type="entry name" value="Ig-like_dom"/>
</dbReference>
<name>A0A0N5APL5_9BILA</name>
<dbReference type="Proteomes" id="UP000046393">
    <property type="component" value="Unplaced"/>
</dbReference>
<dbReference type="Gene3D" id="3.80.10.10">
    <property type="entry name" value="Ribonuclease Inhibitor"/>
    <property type="match status" value="1"/>
</dbReference>
<protein>
    <submittedName>
        <fullName evidence="8">Ig-like domain-containing protein</fullName>
    </submittedName>
</protein>
<dbReference type="SUPFAM" id="SSF52058">
    <property type="entry name" value="L domain-like"/>
    <property type="match status" value="1"/>
</dbReference>
<feature type="domain" description="Ig-like" evidence="6">
    <location>
        <begin position="247"/>
        <end position="358"/>
    </location>
</feature>
<keyword evidence="2" id="KW-0732">Signal</keyword>
<accession>A0A0N5APL5</accession>
<evidence type="ECO:0000313" key="8">
    <source>
        <dbReference type="WBParaSite" id="SMUV_0000659701-mRNA-1"/>
    </source>
</evidence>
<keyword evidence="4" id="KW-1015">Disulfide bond</keyword>
<dbReference type="SUPFAM" id="SSF48726">
    <property type="entry name" value="Immunoglobulin"/>
    <property type="match status" value="1"/>
</dbReference>
<dbReference type="SMART" id="SM00409">
    <property type="entry name" value="IG"/>
    <property type="match status" value="1"/>
</dbReference>
<evidence type="ECO:0000256" key="5">
    <source>
        <dbReference type="SAM" id="Phobius"/>
    </source>
</evidence>
<dbReference type="PROSITE" id="PS50835">
    <property type="entry name" value="IG_LIKE"/>
    <property type="match status" value="1"/>
</dbReference>
<keyword evidence="5" id="KW-0812">Transmembrane</keyword>
<dbReference type="InterPro" id="IPR001611">
    <property type="entry name" value="Leu-rich_rpt"/>
</dbReference>
<dbReference type="InterPro" id="IPR013783">
    <property type="entry name" value="Ig-like_fold"/>
</dbReference>
<dbReference type="InterPro" id="IPR032675">
    <property type="entry name" value="LRR_dom_sf"/>
</dbReference>
<dbReference type="WBParaSite" id="SMUV_0000659701-mRNA-1">
    <property type="protein sequence ID" value="SMUV_0000659701-mRNA-1"/>
    <property type="gene ID" value="SMUV_0000659701"/>
</dbReference>
<reference evidence="8" key="1">
    <citation type="submission" date="2017-02" db="UniProtKB">
        <authorList>
            <consortium name="WormBaseParasite"/>
        </authorList>
    </citation>
    <scope>IDENTIFICATION</scope>
</reference>